<dbReference type="EMBL" id="CP109109">
    <property type="protein sequence ID" value="WSB99716.1"/>
    <property type="molecule type" value="Genomic_DNA"/>
</dbReference>
<gene>
    <name evidence="1" type="ORF">OG835_23760</name>
</gene>
<dbReference type="Proteomes" id="UP001348369">
    <property type="component" value="Chromosome"/>
</dbReference>
<protein>
    <submittedName>
        <fullName evidence="1">Uncharacterized protein</fullName>
    </submittedName>
</protein>
<reference evidence="1" key="1">
    <citation type="submission" date="2022-10" db="EMBL/GenBank/DDBJ databases">
        <title>The complete genomes of actinobacterial strains from the NBC collection.</title>
        <authorList>
            <person name="Joergensen T.S."/>
            <person name="Alvarez Arevalo M."/>
            <person name="Sterndorff E.B."/>
            <person name="Faurdal D."/>
            <person name="Vuksanovic O."/>
            <person name="Mourched A.-S."/>
            <person name="Charusanti P."/>
            <person name="Shaw S."/>
            <person name="Blin K."/>
            <person name="Weber T."/>
        </authorList>
    </citation>
    <scope>NUCLEOTIDE SEQUENCE</scope>
    <source>
        <strain evidence="1">NBC 01771</strain>
    </source>
</reference>
<organism evidence="1 2">
    <name type="scientific">Streptomyces scopuliridis</name>
    <dbReference type="NCBI Taxonomy" id="452529"/>
    <lineage>
        <taxon>Bacteria</taxon>
        <taxon>Bacillati</taxon>
        <taxon>Actinomycetota</taxon>
        <taxon>Actinomycetes</taxon>
        <taxon>Kitasatosporales</taxon>
        <taxon>Streptomycetaceae</taxon>
        <taxon>Streptomyces</taxon>
    </lineage>
</organism>
<proteinExistence type="predicted"/>
<evidence type="ECO:0000313" key="2">
    <source>
        <dbReference type="Proteomes" id="UP001348369"/>
    </source>
</evidence>
<keyword evidence="2" id="KW-1185">Reference proteome</keyword>
<accession>A0ACD4ZNX7</accession>
<sequence>MPGPNLSPVSFTPSFNRGLAPFGIGNAIHTYWFRQVDNPDDELSVSLDYIVFVLDQRLGDQLGYMGTMEYSNDWDDKPYWMNVSYPHDLGNDEVPFFQDQVSFEDADNPGIVGQEGDGLYMDTESGSLDHGASGSAFYAFWPNENFSRVVSVASAEGTLNFDDDNWAAGGPPMHRLVNQARTDFP</sequence>
<name>A0ACD4ZNX7_9ACTN</name>
<evidence type="ECO:0000313" key="1">
    <source>
        <dbReference type="EMBL" id="WSB99716.1"/>
    </source>
</evidence>